<evidence type="ECO:0000256" key="1">
    <source>
        <dbReference type="SAM" id="MobiDB-lite"/>
    </source>
</evidence>
<accession>A0A382UI91</accession>
<evidence type="ECO:0000313" key="2">
    <source>
        <dbReference type="EMBL" id="SVD34004.1"/>
    </source>
</evidence>
<sequence>RYREMDVLLGHLRDGTGLGDDDLVFTFSHTHAAINLDLERVDEPGGRHIEPYLAQLPDRLLEAYRAARENLVPVDLAFGTGRCDLALHRDALDEARGIFVCGPNPGGPSDDTVTIMRATDEVGQSVAHLINYACHPTTLAWNNRLISPDYVGAMREVVEERTGGLCLFVQGTSGDLGPVRGFVGDTETADSNGRQLGFAALAAIEALPVPACQWSYRAPVVSGATVGAWQWTSLPADRQAAVRTFDSRTVTVSLEYRQLPSHEELAADIDDWSTRQEQAETTDDLREARARI</sequence>
<gene>
    <name evidence="2" type="ORF">METZ01_LOCUS386858</name>
</gene>
<feature type="region of interest" description="Disordered" evidence="1">
    <location>
        <begin position="268"/>
        <end position="292"/>
    </location>
</feature>
<protein>
    <recommendedName>
        <fullName evidence="3">Neutral/alkaline non-lysosomal ceramidase N-terminal domain-containing protein</fullName>
    </recommendedName>
</protein>
<dbReference type="AlphaFoldDB" id="A0A382UI91"/>
<dbReference type="EMBL" id="UINC01144471">
    <property type="protein sequence ID" value="SVD34004.1"/>
    <property type="molecule type" value="Genomic_DNA"/>
</dbReference>
<feature type="non-terminal residue" evidence="2">
    <location>
        <position position="1"/>
    </location>
</feature>
<feature type="non-terminal residue" evidence="2">
    <location>
        <position position="292"/>
    </location>
</feature>
<name>A0A382UI91_9ZZZZ</name>
<organism evidence="2">
    <name type="scientific">marine metagenome</name>
    <dbReference type="NCBI Taxonomy" id="408172"/>
    <lineage>
        <taxon>unclassified sequences</taxon>
        <taxon>metagenomes</taxon>
        <taxon>ecological metagenomes</taxon>
    </lineage>
</organism>
<feature type="compositionally biased region" description="Basic and acidic residues" evidence="1">
    <location>
        <begin position="272"/>
        <end position="292"/>
    </location>
</feature>
<evidence type="ECO:0008006" key="3">
    <source>
        <dbReference type="Google" id="ProtNLM"/>
    </source>
</evidence>
<reference evidence="2" key="1">
    <citation type="submission" date="2018-05" db="EMBL/GenBank/DDBJ databases">
        <authorList>
            <person name="Lanie J.A."/>
            <person name="Ng W.-L."/>
            <person name="Kazmierczak K.M."/>
            <person name="Andrzejewski T.M."/>
            <person name="Davidsen T.M."/>
            <person name="Wayne K.J."/>
            <person name="Tettelin H."/>
            <person name="Glass J.I."/>
            <person name="Rusch D."/>
            <person name="Podicherti R."/>
            <person name="Tsui H.-C.T."/>
            <person name="Winkler M.E."/>
        </authorList>
    </citation>
    <scope>NUCLEOTIDE SEQUENCE</scope>
</reference>
<proteinExistence type="predicted"/>